<proteinExistence type="predicted"/>
<protein>
    <submittedName>
        <fullName evidence="1">Uncharacterized protein</fullName>
    </submittedName>
</protein>
<evidence type="ECO:0000313" key="2">
    <source>
        <dbReference type="Proteomes" id="UP000697995"/>
    </source>
</evidence>
<dbReference type="RefSeq" id="WP_133221246.1">
    <property type="nucleotide sequence ID" value="NZ_NRSG01000129.1"/>
</dbReference>
<sequence>MPVRHPSLSTFKLNHDRLGPSTALARSARGQQIIDTLLSRDAVTALVGAIDAAPSRPPQPALDRHLLAAIGLDALDDEVKILIGRIIRQIVEHLGGHHVRKGVPITVASIFANGSIYELPGTTRGKVAPADRRAWAEQQVATLGGQERAT</sequence>
<organism evidence="1 2">
    <name type="scientific">Paracraurococcus ruber</name>
    <dbReference type="NCBI Taxonomy" id="77675"/>
    <lineage>
        <taxon>Bacteria</taxon>
        <taxon>Pseudomonadati</taxon>
        <taxon>Pseudomonadota</taxon>
        <taxon>Alphaproteobacteria</taxon>
        <taxon>Acetobacterales</taxon>
        <taxon>Roseomonadaceae</taxon>
        <taxon>Paracraurococcus</taxon>
    </lineage>
</organism>
<comment type="caution">
    <text evidence="1">The sequence shown here is derived from an EMBL/GenBank/DDBJ whole genome shotgun (WGS) entry which is preliminary data.</text>
</comment>
<reference evidence="1 2" key="1">
    <citation type="journal article" date="2020" name="Microorganisms">
        <title>Osmotic Adaptation and Compatible Solute Biosynthesis of Phototrophic Bacteria as Revealed from Genome Analyses.</title>
        <authorList>
            <person name="Imhoff J.F."/>
            <person name="Rahn T."/>
            <person name="Kunzel S."/>
            <person name="Keller A."/>
            <person name="Neulinger S.C."/>
        </authorList>
    </citation>
    <scope>NUCLEOTIDE SEQUENCE [LARGE SCALE GENOMIC DNA]</scope>
    <source>
        <strain evidence="1 2">DSM 15382</strain>
    </source>
</reference>
<dbReference type="EMBL" id="NRSG01000129">
    <property type="protein sequence ID" value="MBK1659856.1"/>
    <property type="molecule type" value="Genomic_DNA"/>
</dbReference>
<keyword evidence="2" id="KW-1185">Reference proteome</keyword>
<name>A0ABS1D055_9PROT</name>
<accession>A0ABS1D055</accession>
<evidence type="ECO:0000313" key="1">
    <source>
        <dbReference type="EMBL" id="MBK1659856.1"/>
    </source>
</evidence>
<dbReference type="Proteomes" id="UP000697995">
    <property type="component" value="Unassembled WGS sequence"/>
</dbReference>
<gene>
    <name evidence="1" type="ORF">CKO45_16615</name>
</gene>